<evidence type="ECO:0000256" key="2">
    <source>
        <dbReference type="ARBA" id="ARBA00022729"/>
    </source>
</evidence>
<feature type="signal peptide" evidence="3">
    <location>
        <begin position="1"/>
        <end position="21"/>
    </location>
</feature>
<evidence type="ECO:0000313" key="5">
    <source>
        <dbReference type="Proteomes" id="UP001499915"/>
    </source>
</evidence>
<dbReference type="Gene3D" id="3.40.190.10">
    <property type="entry name" value="Periplasmic binding protein-like II"/>
    <property type="match status" value="2"/>
</dbReference>
<dbReference type="PANTHER" id="PTHR35841:SF1">
    <property type="entry name" value="PHOSPHONATES-BINDING PERIPLASMIC PROTEIN"/>
    <property type="match status" value="1"/>
</dbReference>
<evidence type="ECO:0000313" key="4">
    <source>
        <dbReference type="EMBL" id="GAA0700460.1"/>
    </source>
</evidence>
<feature type="chain" id="PRO_5045075321" evidence="3">
    <location>
        <begin position="22"/>
        <end position="291"/>
    </location>
</feature>
<name>A0ABN1IAQ5_9GAMM</name>
<dbReference type="NCBIfam" id="TIGR01098">
    <property type="entry name" value="3A0109s03R"/>
    <property type="match status" value="1"/>
</dbReference>
<gene>
    <name evidence="4" type="ORF">GCM10009104_31810</name>
</gene>
<protein>
    <submittedName>
        <fullName evidence="4">Phosphate/phosphite/phosphonate ABC transporter substrate-binding protein</fullName>
    </submittedName>
</protein>
<dbReference type="InterPro" id="IPR005770">
    <property type="entry name" value="PhnD"/>
</dbReference>
<comment type="similarity">
    <text evidence="1">Belongs to the phosphate/phosphite/phosphonate binding protein family.</text>
</comment>
<proteinExistence type="inferred from homology"/>
<evidence type="ECO:0000256" key="1">
    <source>
        <dbReference type="ARBA" id="ARBA00007162"/>
    </source>
</evidence>
<evidence type="ECO:0000256" key="3">
    <source>
        <dbReference type="SAM" id="SignalP"/>
    </source>
</evidence>
<sequence>MKLILRGVTLLLMMATGMAWAESACKQPRVLHFATIPKKSLAQQYEEFEPLRQELQRVLGIPVRTVSVHSYQAVIEGLLSGAVDMAELGPAAYIQAKERDPGVQAVAAYSFRGGPFTPEGSYYNSLLLVKAGARIKSIRDLKGRSVALTDPGSTSGALIPMTEFKRESGVVLADYVGRRIYAGSHDRAIEAVLSGAVDAAFVSSRRADDYIGRGESKAGALRELWRSRPIHYDPFTLSSQLCPEVQTRIRQVLLTPSPARQQLLDTKGAVGMQAVSDEDYRWLEQLVSQLK</sequence>
<dbReference type="Proteomes" id="UP001499915">
    <property type="component" value="Unassembled WGS sequence"/>
</dbReference>
<keyword evidence="5" id="KW-1185">Reference proteome</keyword>
<comment type="caution">
    <text evidence="4">The sequence shown here is derived from an EMBL/GenBank/DDBJ whole genome shotgun (WGS) entry which is preliminary data.</text>
</comment>
<accession>A0ABN1IAQ5</accession>
<dbReference type="CDD" id="cd01071">
    <property type="entry name" value="PBP2_PhnD_like"/>
    <property type="match status" value="1"/>
</dbReference>
<dbReference type="SUPFAM" id="SSF53850">
    <property type="entry name" value="Periplasmic binding protein-like II"/>
    <property type="match status" value="1"/>
</dbReference>
<organism evidence="4 5">
    <name type="scientific">Marinobacterium maritimum</name>
    <dbReference type="NCBI Taxonomy" id="500162"/>
    <lineage>
        <taxon>Bacteria</taxon>
        <taxon>Pseudomonadati</taxon>
        <taxon>Pseudomonadota</taxon>
        <taxon>Gammaproteobacteria</taxon>
        <taxon>Oceanospirillales</taxon>
        <taxon>Oceanospirillaceae</taxon>
        <taxon>Marinobacterium</taxon>
    </lineage>
</organism>
<keyword evidence="2 3" id="KW-0732">Signal</keyword>
<reference evidence="5" key="1">
    <citation type="journal article" date="2019" name="Int. J. Syst. Evol. Microbiol.">
        <title>The Global Catalogue of Microorganisms (GCM) 10K type strain sequencing project: providing services to taxonomists for standard genome sequencing and annotation.</title>
        <authorList>
            <consortium name="The Broad Institute Genomics Platform"/>
            <consortium name="The Broad Institute Genome Sequencing Center for Infectious Disease"/>
            <person name="Wu L."/>
            <person name="Ma J."/>
        </authorList>
    </citation>
    <scope>NUCLEOTIDE SEQUENCE [LARGE SCALE GENOMIC DNA]</scope>
    <source>
        <strain evidence="5">JCM 15134</strain>
    </source>
</reference>
<dbReference type="PANTHER" id="PTHR35841">
    <property type="entry name" value="PHOSPHONATES-BINDING PERIPLASMIC PROTEIN"/>
    <property type="match status" value="1"/>
</dbReference>
<dbReference type="Pfam" id="PF12974">
    <property type="entry name" value="Phosphonate-bd"/>
    <property type="match status" value="1"/>
</dbReference>
<dbReference type="RefSeq" id="WP_343808273.1">
    <property type="nucleotide sequence ID" value="NZ_BAAAET010000005.1"/>
</dbReference>
<dbReference type="EMBL" id="BAAAET010000005">
    <property type="protein sequence ID" value="GAA0700460.1"/>
    <property type="molecule type" value="Genomic_DNA"/>
</dbReference>